<organism evidence="6 7">
    <name type="scientific">Agrobacterium pusense</name>
    <dbReference type="NCBI Taxonomy" id="648995"/>
    <lineage>
        <taxon>Bacteria</taxon>
        <taxon>Pseudomonadati</taxon>
        <taxon>Pseudomonadota</taxon>
        <taxon>Alphaproteobacteria</taxon>
        <taxon>Hyphomicrobiales</taxon>
        <taxon>Rhizobiaceae</taxon>
        <taxon>Rhizobium/Agrobacterium group</taxon>
        <taxon>Agrobacterium</taxon>
    </lineage>
</organism>
<evidence type="ECO:0000256" key="2">
    <source>
        <dbReference type="ARBA" id="ARBA00023015"/>
    </source>
</evidence>
<keyword evidence="2" id="KW-0805">Transcription regulation</keyword>
<dbReference type="Pfam" id="PF00126">
    <property type="entry name" value="HTH_1"/>
    <property type="match status" value="1"/>
</dbReference>
<dbReference type="SUPFAM" id="SSF53850">
    <property type="entry name" value="Periplasmic binding protein-like II"/>
    <property type="match status" value="1"/>
</dbReference>
<dbReference type="GO" id="GO:0003700">
    <property type="term" value="F:DNA-binding transcription factor activity"/>
    <property type="evidence" value="ECO:0007669"/>
    <property type="project" value="InterPro"/>
</dbReference>
<dbReference type="PATRIC" id="fig|424182.3.peg.5116"/>
<dbReference type="InterPro" id="IPR000847">
    <property type="entry name" value="LysR_HTH_N"/>
</dbReference>
<evidence type="ECO:0000256" key="1">
    <source>
        <dbReference type="ARBA" id="ARBA00009437"/>
    </source>
</evidence>
<dbReference type="PROSITE" id="PS50931">
    <property type="entry name" value="HTH_LYSR"/>
    <property type="match status" value="1"/>
</dbReference>
<dbReference type="Gene3D" id="3.40.190.290">
    <property type="match status" value="1"/>
</dbReference>
<dbReference type="Proteomes" id="UP000016944">
    <property type="component" value="Plasmid IRBL74_p"/>
</dbReference>
<dbReference type="HOGENOM" id="CLU_039613_0_0_5"/>
<evidence type="ECO:0000313" key="7">
    <source>
        <dbReference type="Proteomes" id="UP000016944"/>
    </source>
</evidence>
<sequence length="301" mass="33542">MIRFALSSFDIKHLRTFLAVAEHGGVSSAAYRLNASISSISRDLSALEERLGLQLCRRGRSGFVLTPHGEEVHRAATQLLANIHSFELTVQSTRQSLAGTFTLGVIDNVVTNPSAGVIPALAEMHRLFPGMLISVSVHTVSVIDVLVRDNKVDFAITSQREDFEQLEYQPAFIEEHRLYISKLSPYYDQAVQTIGSERQANEDFAVPYISRDFRTDEFSEFERKYPLQIAARGSTLESVVASVLAGVGCALLPSHFVKQVGGETLVEIETPDTPVQIQFHFVYRRDNADRRAVKALLDRFS</sequence>
<keyword evidence="6" id="KW-0614">Plasmid</keyword>
<dbReference type="InterPro" id="IPR005119">
    <property type="entry name" value="LysR_subst-bd"/>
</dbReference>
<dbReference type="PANTHER" id="PTHR30126">
    <property type="entry name" value="HTH-TYPE TRANSCRIPTIONAL REGULATOR"/>
    <property type="match status" value="1"/>
</dbReference>
<accession>U4Q493</accession>
<gene>
    <name evidence="6" type="ORF">BN877_p0402</name>
</gene>
<dbReference type="PANTHER" id="PTHR30126:SF98">
    <property type="entry name" value="HTH-TYPE TRANSCRIPTIONAL ACTIVATOR BAUR"/>
    <property type="match status" value="1"/>
</dbReference>
<dbReference type="CDD" id="cd05466">
    <property type="entry name" value="PBP2_LTTR_substrate"/>
    <property type="match status" value="1"/>
</dbReference>
<geneLocation type="plasmid" evidence="6 7">
    <name>IRBL74_p</name>
</geneLocation>
<feature type="domain" description="HTH lysR-type" evidence="5">
    <location>
        <begin position="9"/>
        <end position="66"/>
    </location>
</feature>
<keyword evidence="4" id="KW-0804">Transcription</keyword>
<dbReference type="GO" id="GO:0000976">
    <property type="term" value="F:transcription cis-regulatory region binding"/>
    <property type="evidence" value="ECO:0007669"/>
    <property type="project" value="TreeGrafter"/>
</dbReference>
<dbReference type="RefSeq" id="WP_022557423.1">
    <property type="nucleotide sequence ID" value="NC_022536.1"/>
</dbReference>
<evidence type="ECO:0000256" key="4">
    <source>
        <dbReference type="ARBA" id="ARBA00023163"/>
    </source>
</evidence>
<protein>
    <submittedName>
        <fullName evidence="6">LysR family transcriptional regulator</fullName>
    </submittedName>
</protein>
<evidence type="ECO:0000313" key="6">
    <source>
        <dbReference type="EMBL" id="CDI12124.1"/>
    </source>
</evidence>
<dbReference type="Gene3D" id="1.10.10.10">
    <property type="entry name" value="Winged helix-like DNA-binding domain superfamily/Winged helix DNA-binding domain"/>
    <property type="match status" value="1"/>
</dbReference>
<evidence type="ECO:0000259" key="5">
    <source>
        <dbReference type="PROSITE" id="PS50931"/>
    </source>
</evidence>
<dbReference type="SUPFAM" id="SSF46785">
    <property type="entry name" value="Winged helix' DNA-binding domain"/>
    <property type="match status" value="1"/>
</dbReference>
<dbReference type="AlphaFoldDB" id="U4Q493"/>
<dbReference type="KEGG" id="rir:BN877_p0402"/>
<dbReference type="EMBL" id="HG518324">
    <property type="protein sequence ID" value="CDI12124.1"/>
    <property type="molecule type" value="Genomic_DNA"/>
</dbReference>
<dbReference type="InterPro" id="IPR036390">
    <property type="entry name" value="WH_DNA-bd_sf"/>
</dbReference>
<reference evidence="6 7" key="1">
    <citation type="journal article" date="2013" name="Genome Announc.">
        <title>Complete Genome Sequence of the Sesbania Symbiont and Rice Growth-Promoting Endophyte Rhizobium sp. Strain IRBG74.</title>
        <authorList>
            <person name="Crook M.B."/>
            <person name="Mitra S."/>
            <person name="Ane J.M."/>
            <person name="Sadowsky M.J."/>
            <person name="Gyaneshwar P."/>
        </authorList>
    </citation>
    <scope>NUCLEOTIDE SEQUENCE [LARGE SCALE GENOMIC DNA]</scope>
    <source>
        <strain evidence="6 7">IRBG74</strain>
        <plasmid evidence="7">IRBL74_p</plasmid>
    </source>
</reference>
<dbReference type="Pfam" id="PF03466">
    <property type="entry name" value="LysR_substrate"/>
    <property type="match status" value="1"/>
</dbReference>
<evidence type="ECO:0000256" key="3">
    <source>
        <dbReference type="ARBA" id="ARBA00023125"/>
    </source>
</evidence>
<keyword evidence="3" id="KW-0238">DNA-binding</keyword>
<dbReference type="InterPro" id="IPR036388">
    <property type="entry name" value="WH-like_DNA-bd_sf"/>
</dbReference>
<comment type="similarity">
    <text evidence="1">Belongs to the LysR transcriptional regulatory family.</text>
</comment>
<name>U4Q493_9HYPH</name>
<proteinExistence type="inferred from homology"/>